<keyword evidence="4 5" id="KW-0472">Membrane</keyword>
<dbReference type="STRING" id="642492.Clole_0120"/>
<dbReference type="Pfam" id="PF01061">
    <property type="entry name" value="ABC2_membrane"/>
    <property type="match status" value="1"/>
</dbReference>
<dbReference type="InterPro" id="IPR013525">
    <property type="entry name" value="ABC2_TM"/>
</dbReference>
<evidence type="ECO:0000256" key="5">
    <source>
        <dbReference type="SAM" id="Phobius"/>
    </source>
</evidence>
<dbReference type="Proteomes" id="UP000008467">
    <property type="component" value="Chromosome"/>
</dbReference>
<feature type="transmembrane region" description="Helical" evidence="5">
    <location>
        <begin position="21"/>
        <end position="40"/>
    </location>
</feature>
<dbReference type="eggNOG" id="COG0842">
    <property type="taxonomic scope" value="Bacteria"/>
</dbReference>
<feature type="domain" description="ABC-2 type transporter transmembrane" evidence="6">
    <location>
        <begin position="139"/>
        <end position="300"/>
    </location>
</feature>
<evidence type="ECO:0000313" key="8">
    <source>
        <dbReference type="Proteomes" id="UP000008467"/>
    </source>
</evidence>
<evidence type="ECO:0000313" key="7">
    <source>
        <dbReference type="EMBL" id="ADZ81877.1"/>
    </source>
</evidence>
<dbReference type="KEGG" id="cle:Clole_0120"/>
<dbReference type="GO" id="GO:0016020">
    <property type="term" value="C:membrane"/>
    <property type="evidence" value="ECO:0007669"/>
    <property type="project" value="UniProtKB-SubCell"/>
</dbReference>
<keyword evidence="2 5" id="KW-0812">Transmembrane</keyword>
<feature type="transmembrane region" description="Helical" evidence="5">
    <location>
        <begin position="190"/>
        <end position="218"/>
    </location>
</feature>
<name>F2JH62_CELLD</name>
<evidence type="ECO:0000256" key="1">
    <source>
        <dbReference type="ARBA" id="ARBA00004141"/>
    </source>
</evidence>
<dbReference type="HOGENOM" id="CLU_780083_0_0_9"/>
<keyword evidence="8" id="KW-1185">Reference proteome</keyword>
<feature type="transmembrane region" description="Helical" evidence="5">
    <location>
        <begin position="314"/>
        <end position="334"/>
    </location>
</feature>
<dbReference type="InterPro" id="IPR052902">
    <property type="entry name" value="ABC-2_transporter"/>
</dbReference>
<proteinExistence type="predicted"/>
<evidence type="ECO:0000259" key="6">
    <source>
        <dbReference type="Pfam" id="PF01061"/>
    </source>
</evidence>
<reference evidence="7 8" key="1">
    <citation type="journal article" date="2011" name="J. Bacteriol.">
        <title>Complete genome sequence of the cellulose-degrading bacterium Cellulosilyticum lentocellum.</title>
        <authorList>
            <consortium name="US DOE Joint Genome Institute"/>
            <person name="Miller D.A."/>
            <person name="Suen G."/>
            <person name="Bruce D."/>
            <person name="Copeland A."/>
            <person name="Cheng J.F."/>
            <person name="Detter C."/>
            <person name="Goodwin L.A."/>
            <person name="Han C.S."/>
            <person name="Hauser L.J."/>
            <person name="Land M.L."/>
            <person name="Lapidus A."/>
            <person name="Lucas S."/>
            <person name="Meincke L."/>
            <person name="Pitluck S."/>
            <person name="Tapia R."/>
            <person name="Teshima H."/>
            <person name="Woyke T."/>
            <person name="Fox B.G."/>
            <person name="Angert E.R."/>
            <person name="Currie C.R."/>
        </authorList>
    </citation>
    <scope>NUCLEOTIDE SEQUENCE [LARGE SCALE GENOMIC DNA]</scope>
    <source>
        <strain evidence="8">ATCC 49066 / DSM 5427 / NCIMB 11756 / RHM5</strain>
    </source>
</reference>
<feature type="transmembrane region" description="Helical" evidence="5">
    <location>
        <begin position="260"/>
        <end position="278"/>
    </location>
</feature>
<evidence type="ECO:0000256" key="2">
    <source>
        <dbReference type="ARBA" id="ARBA00022692"/>
    </source>
</evidence>
<evidence type="ECO:0000256" key="3">
    <source>
        <dbReference type="ARBA" id="ARBA00022989"/>
    </source>
</evidence>
<accession>F2JH62</accession>
<dbReference type="EMBL" id="CP002582">
    <property type="protein sequence ID" value="ADZ81877.1"/>
    <property type="molecule type" value="Genomic_DNA"/>
</dbReference>
<keyword evidence="3 5" id="KW-1133">Transmembrane helix</keyword>
<dbReference type="AlphaFoldDB" id="F2JH62"/>
<dbReference type="RefSeq" id="WP_013655178.1">
    <property type="nucleotide sequence ID" value="NC_015275.1"/>
</dbReference>
<organism evidence="7 8">
    <name type="scientific">Cellulosilyticum lentocellum (strain ATCC 49066 / DSM 5427 / NCIMB 11756 / RHM5)</name>
    <name type="common">Clostridium lentocellum</name>
    <dbReference type="NCBI Taxonomy" id="642492"/>
    <lineage>
        <taxon>Bacteria</taxon>
        <taxon>Bacillati</taxon>
        <taxon>Bacillota</taxon>
        <taxon>Clostridia</taxon>
        <taxon>Lachnospirales</taxon>
        <taxon>Cellulosilyticaceae</taxon>
        <taxon>Cellulosilyticum</taxon>
    </lineage>
</organism>
<feature type="transmembrane region" description="Helical" evidence="5">
    <location>
        <begin position="224"/>
        <end position="248"/>
    </location>
</feature>
<gene>
    <name evidence="7" type="ordered locus">Clole_0120</name>
</gene>
<dbReference type="GO" id="GO:0140359">
    <property type="term" value="F:ABC-type transporter activity"/>
    <property type="evidence" value="ECO:0007669"/>
    <property type="project" value="InterPro"/>
</dbReference>
<dbReference type="PANTHER" id="PTHR43027">
    <property type="entry name" value="DOXORUBICIN RESISTANCE ABC TRANSPORTER PERMEASE PROTEIN DRRC-RELATED"/>
    <property type="match status" value="1"/>
</dbReference>
<evidence type="ECO:0000256" key="4">
    <source>
        <dbReference type="ARBA" id="ARBA00023136"/>
    </source>
</evidence>
<protein>
    <submittedName>
        <fullName evidence="7">ABC-2 type transporter</fullName>
    </submittedName>
</protein>
<feature type="transmembrane region" description="Helical" evidence="5">
    <location>
        <begin position="151"/>
        <end position="170"/>
    </location>
</feature>
<sequence>MCTWLIFKKEWTKNKKHPVQLLLTLLLPIITTCLVILFSSHMKPSIHLGLISESYHSDIIKNLKEQSLSIPRLTLTSVDADSLYSDLMTSKYAAIIKLKADNTFEAFSLDAGLRDRLNALLNHPTNLGELPILSNLLENQSEASLSTASRSMSFIFLVMIITATLLAVSIHREKADGLLTRYGLSPHHALSYVSGFFLYNLGMTLLQTSVIASLIFVFKLPLDISLPSFILIGSLISFSSSTLAFLIVGLTSNELSASTLASSIGLLLSLLGGAFLPLTKMPSGFQFISTFTFTRWLIEATDALTSPPLTTSNYLPIGAMLLLTLIMLFLAFALNVKKLSTHHINPQKSESCIKA</sequence>
<comment type="subcellular location">
    <subcellularLocation>
        <location evidence="1">Membrane</location>
        <topology evidence="1">Multi-pass membrane protein</topology>
    </subcellularLocation>
</comment>
<dbReference type="PANTHER" id="PTHR43027:SF1">
    <property type="entry name" value="DOXORUBICIN RESISTANCE ABC TRANSPORTER PERMEASE PROTEIN DRRC-RELATED"/>
    <property type="match status" value="1"/>
</dbReference>